<keyword evidence="3" id="KW-1185">Reference proteome</keyword>
<dbReference type="Proteomes" id="UP000467700">
    <property type="component" value="Unassembled WGS sequence"/>
</dbReference>
<accession>A0A8S0XHJ4</accession>
<sequence length="195" mass="21456">MHGRKPCNFFRRETTATALREVFSTFGLPDPDIRGQTSGNAASLGPFILEDLRQRPAKLLYLTGDKNRDTISRILTEGGISLEPLQVYETRGSSTFESSLATALAPCPKSGKHWWIVFFAPSAAAFVTPILRKYFILESRNSESQGLLPSKIAAIGQTTDAFLQEDLHLHVAAMAQKPAPENLISIIKLQDAEDP</sequence>
<dbReference type="Gene3D" id="3.40.50.10090">
    <property type="match status" value="1"/>
</dbReference>
<dbReference type="GO" id="GO:0004852">
    <property type="term" value="F:uroporphyrinogen-III synthase activity"/>
    <property type="evidence" value="ECO:0007669"/>
    <property type="project" value="InterPro"/>
</dbReference>
<dbReference type="Pfam" id="PF02602">
    <property type="entry name" value="HEM4"/>
    <property type="match status" value="1"/>
</dbReference>
<dbReference type="InterPro" id="IPR003754">
    <property type="entry name" value="4pyrrol_synth_uPrphyn_synth"/>
</dbReference>
<name>A0A8S0XHJ4_CYCAE</name>
<feature type="domain" description="Tetrapyrrole biosynthesis uroporphyrinogen III synthase" evidence="1">
    <location>
        <begin position="14"/>
        <end position="184"/>
    </location>
</feature>
<gene>
    <name evidence="2" type="ORF">AAE3_LOCUS4644</name>
</gene>
<dbReference type="GO" id="GO:0005829">
    <property type="term" value="C:cytosol"/>
    <property type="evidence" value="ECO:0007669"/>
    <property type="project" value="TreeGrafter"/>
</dbReference>
<evidence type="ECO:0000313" key="3">
    <source>
        <dbReference type="Proteomes" id="UP000467700"/>
    </source>
</evidence>
<dbReference type="InterPro" id="IPR036108">
    <property type="entry name" value="4pyrrol_syn_uPrphyn_synt_sf"/>
</dbReference>
<organism evidence="2 3">
    <name type="scientific">Cyclocybe aegerita</name>
    <name type="common">Black poplar mushroom</name>
    <name type="synonym">Agrocybe aegerita</name>
    <dbReference type="NCBI Taxonomy" id="1973307"/>
    <lineage>
        <taxon>Eukaryota</taxon>
        <taxon>Fungi</taxon>
        <taxon>Dikarya</taxon>
        <taxon>Basidiomycota</taxon>
        <taxon>Agaricomycotina</taxon>
        <taxon>Agaricomycetes</taxon>
        <taxon>Agaricomycetidae</taxon>
        <taxon>Agaricales</taxon>
        <taxon>Agaricineae</taxon>
        <taxon>Bolbitiaceae</taxon>
        <taxon>Cyclocybe</taxon>
    </lineage>
</organism>
<reference evidence="2 3" key="1">
    <citation type="submission" date="2020-01" db="EMBL/GenBank/DDBJ databases">
        <authorList>
            <person name="Gupta K D."/>
        </authorList>
    </citation>
    <scope>NUCLEOTIDE SEQUENCE [LARGE SCALE GENOMIC DNA]</scope>
</reference>
<dbReference type="PANTHER" id="PTHR12390">
    <property type="entry name" value="UROPORPHYRINOGEN III SYNTHASE"/>
    <property type="match status" value="1"/>
</dbReference>
<proteinExistence type="predicted"/>
<dbReference type="GO" id="GO:0006780">
    <property type="term" value="P:uroporphyrinogen III biosynthetic process"/>
    <property type="evidence" value="ECO:0007669"/>
    <property type="project" value="InterPro"/>
</dbReference>
<dbReference type="SUPFAM" id="SSF69618">
    <property type="entry name" value="HemD-like"/>
    <property type="match status" value="1"/>
</dbReference>
<evidence type="ECO:0000313" key="2">
    <source>
        <dbReference type="EMBL" id="CAA7262699.1"/>
    </source>
</evidence>
<dbReference type="PANTHER" id="PTHR12390:SF0">
    <property type="entry name" value="UROPORPHYRINOGEN-III SYNTHASE"/>
    <property type="match status" value="1"/>
</dbReference>
<evidence type="ECO:0000259" key="1">
    <source>
        <dbReference type="Pfam" id="PF02602"/>
    </source>
</evidence>
<dbReference type="AlphaFoldDB" id="A0A8S0XHJ4"/>
<dbReference type="EMBL" id="CACVBS010000036">
    <property type="protein sequence ID" value="CAA7262699.1"/>
    <property type="molecule type" value="Genomic_DNA"/>
</dbReference>
<comment type="caution">
    <text evidence="2">The sequence shown here is derived from an EMBL/GenBank/DDBJ whole genome shotgun (WGS) entry which is preliminary data.</text>
</comment>
<dbReference type="InterPro" id="IPR039793">
    <property type="entry name" value="UROS/Hem4"/>
</dbReference>
<protein>
    <recommendedName>
        <fullName evidence="1">Tetrapyrrole biosynthesis uroporphyrinogen III synthase domain-containing protein</fullName>
    </recommendedName>
</protein>
<dbReference type="OrthoDB" id="5595751at2759"/>